<proteinExistence type="predicted"/>
<reference evidence="2 3" key="1">
    <citation type="submission" date="2011-05" db="EMBL/GenBank/DDBJ databases">
        <title>Complete sequence of Thioalkalimicrobium cyclicum ALM1.</title>
        <authorList>
            <consortium name="US DOE Joint Genome Institute"/>
            <person name="Lucas S."/>
            <person name="Han J."/>
            <person name="Lapidus A."/>
            <person name="Cheng J.-F."/>
            <person name="Goodwin L."/>
            <person name="Pitluck S."/>
            <person name="Peters L."/>
            <person name="Mikhailova N."/>
            <person name="Davenport K."/>
            <person name="Han C."/>
            <person name="Tapia R."/>
            <person name="Land M."/>
            <person name="Hauser L."/>
            <person name="Kyrpides N."/>
            <person name="Ivanova N."/>
            <person name="Pagani I."/>
            <person name="Kappler U."/>
            <person name="Woyke T."/>
        </authorList>
    </citation>
    <scope>NUCLEOTIDE SEQUENCE [LARGE SCALE GENOMIC DNA]</scope>
    <source>
        <strain evidence="3">DSM 14477 / JCM 11371 / ALM1</strain>
    </source>
</reference>
<evidence type="ECO:0000313" key="2">
    <source>
        <dbReference type="EMBL" id="AEG31351.1"/>
    </source>
</evidence>
<feature type="transmembrane region" description="Helical" evidence="1">
    <location>
        <begin position="35"/>
        <end position="53"/>
    </location>
</feature>
<dbReference type="Proteomes" id="UP000009232">
    <property type="component" value="Chromosome"/>
</dbReference>
<keyword evidence="3" id="KW-1185">Reference proteome</keyword>
<gene>
    <name evidence="2" type="ordered locus">Thicy_0579</name>
</gene>
<organism evidence="2 3">
    <name type="scientific">Thiomicrospira cyclica (strain DSM 14477 / JCM 11371 / ALM1)</name>
    <name type="common">Thioalkalimicrobium cyclicum</name>
    <dbReference type="NCBI Taxonomy" id="717773"/>
    <lineage>
        <taxon>Bacteria</taxon>
        <taxon>Pseudomonadati</taxon>
        <taxon>Pseudomonadota</taxon>
        <taxon>Gammaproteobacteria</taxon>
        <taxon>Thiotrichales</taxon>
        <taxon>Piscirickettsiaceae</taxon>
        <taxon>Thiomicrospira</taxon>
    </lineage>
</organism>
<evidence type="ECO:0008006" key="4">
    <source>
        <dbReference type="Google" id="ProtNLM"/>
    </source>
</evidence>
<dbReference type="KEGG" id="tcy:Thicy_0579"/>
<evidence type="ECO:0000256" key="1">
    <source>
        <dbReference type="SAM" id="Phobius"/>
    </source>
</evidence>
<accession>F6DBW5</accession>
<keyword evidence="1" id="KW-1133">Transmembrane helix</keyword>
<protein>
    <recommendedName>
        <fullName evidence="4">Transmembrane protein</fullName>
    </recommendedName>
</protein>
<keyword evidence="1" id="KW-0472">Membrane</keyword>
<keyword evidence="1" id="KW-0812">Transmembrane</keyword>
<dbReference type="OrthoDB" id="5612759at2"/>
<dbReference type="eggNOG" id="ENOG502ZD7H">
    <property type="taxonomic scope" value="Bacteria"/>
</dbReference>
<dbReference type="RefSeq" id="WP_013835132.1">
    <property type="nucleotide sequence ID" value="NC_015581.1"/>
</dbReference>
<evidence type="ECO:0000313" key="3">
    <source>
        <dbReference type="Proteomes" id="UP000009232"/>
    </source>
</evidence>
<dbReference type="AlphaFoldDB" id="F6DBW5"/>
<dbReference type="HOGENOM" id="CLU_2669938_0_0_6"/>
<name>F6DBW5_THICA</name>
<dbReference type="STRING" id="717773.Thicy_0579"/>
<dbReference type="EMBL" id="CP002776">
    <property type="protein sequence ID" value="AEG31351.1"/>
    <property type="molecule type" value="Genomic_DNA"/>
</dbReference>
<sequence>MLLNPMKRALRNSALLSLAVGLVMLWQDNGLMESGLTALFTFMIITPAFWFSYQLANKLAKKMANNHTNPPENKD</sequence>